<gene>
    <name evidence="2" type="ORF">DEF24_09905</name>
</gene>
<dbReference type="Proteomes" id="UP000253318">
    <property type="component" value="Unassembled WGS sequence"/>
</dbReference>
<name>A0A368T6F1_9ACTN</name>
<dbReference type="OrthoDB" id="3217588at2"/>
<sequence>MTQVAITTAGYLHGELPAGHIVLDLRHHFRDPHIDPALRNLTGRDRAVYDAVMGTPGIDALIDATVAQVEAYLSGPSAEGRTVEVVAACAGGRHRAVVVGAELQRRALARGITVELTHRDLDKPVVHR</sequence>
<dbReference type="EMBL" id="QEIN01000063">
    <property type="protein sequence ID" value="RCV59277.1"/>
    <property type="molecule type" value="Genomic_DNA"/>
</dbReference>
<dbReference type="Pfam" id="PF22740">
    <property type="entry name" value="PapZ_C"/>
    <property type="match status" value="1"/>
</dbReference>
<proteinExistence type="predicted"/>
<evidence type="ECO:0000259" key="1">
    <source>
        <dbReference type="Pfam" id="PF22740"/>
    </source>
</evidence>
<evidence type="ECO:0000313" key="3">
    <source>
        <dbReference type="Proteomes" id="UP000253318"/>
    </source>
</evidence>
<dbReference type="InterPro" id="IPR005337">
    <property type="entry name" value="RapZ-like"/>
</dbReference>
<dbReference type="PANTHER" id="PTHR30448">
    <property type="entry name" value="RNASE ADAPTER PROTEIN RAPZ"/>
    <property type="match status" value="1"/>
</dbReference>
<accession>A0A368T6F1</accession>
<dbReference type="InterPro" id="IPR053931">
    <property type="entry name" value="RapZ_C"/>
</dbReference>
<feature type="domain" description="RapZ C-terminal" evidence="1">
    <location>
        <begin position="3"/>
        <end position="121"/>
    </location>
</feature>
<organism evidence="2 3">
    <name type="scientific">Marinitenerispora sediminis</name>
    <dbReference type="NCBI Taxonomy" id="1931232"/>
    <lineage>
        <taxon>Bacteria</taxon>
        <taxon>Bacillati</taxon>
        <taxon>Actinomycetota</taxon>
        <taxon>Actinomycetes</taxon>
        <taxon>Streptosporangiales</taxon>
        <taxon>Nocardiopsidaceae</taxon>
        <taxon>Marinitenerispora</taxon>
    </lineage>
</organism>
<evidence type="ECO:0000313" key="2">
    <source>
        <dbReference type="EMBL" id="RCV59277.1"/>
    </source>
</evidence>
<dbReference type="GO" id="GO:0005524">
    <property type="term" value="F:ATP binding"/>
    <property type="evidence" value="ECO:0007669"/>
    <property type="project" value="InterPro"/>
</dbReference>
<dbReference type="RefSeq" id="WP_114433237.1">
    <property type="nucleotide sequence ID" value="NZ_QEIN01000063.1"/>
</dbReference>
<dbReference type="PANTHER" id="PTHR30448:SF0">
    <property type="entry name" value="RNASE ADAPTER PROTEIN RAPZ"/>
    <property type="match status" value="1"/>
</dbReference>
<protein>
    <submittedName>
        <fullName evidence="2">ATPase</fullName>
    </submittedName>
</protein>
<dbReference type="AlphaFoldDB" id="A0A368T6F1"/>
<keyword evidence="3" id="KW-1185">Reference proteome</keyword>
<reference evidence="2 3" key="1">
    <citation type="submission" date="2018-04" db="EMBL/GenBank/DDBJ databases">
        <title>Novel actinobacteria from marine sediment.</title>
        <authorList>
            <person name="Ng Z.Y."/>
            <person name="Tan G.Y.A."/>
        </authorList>
    </citation>
    <scope>NUCLEOTIDE SEQUENCE [LARGE SCALE GENOMIC DNA]</scope>
    <source>
        <strain evidence="2 3">TPS81</strain>
    </source>
</reference>
<comment type="caution">
    <text evidence="2">The sequence shown here is derived from an EMBL/GenBank/DDBJ whole genome shotgun (WGS) entry which is preliminary data.</text>
</comment>